<dbReference type="EMBL" id="HBUF01339464">
    <property type="protein sequence ID" value="CAG6700519.1"/>
    <property type="molecule type" value="Transcribed_RNA"/>
</dbReference>
<dbReference type="InterPro" id="IPR006214">
    <property type="entry name" value="Bax_inhibitor_1-related"/>
</dbReference>
<dbReference type="EMBL" id="HBUF01678664">
    <property type="protein sequence ID" value="CAG6791943.1"/>
    <property type="molecule type" value="Transcribed_RNA"/>
</dbReference>
<keyword evidence="2 5" id="KW-0812">Transmembrane</keyword>
<dbReference type="EMBL" id="HBUF01339463">
    <property type="protein sequence ID" value="CAG6700518.1"/>
    <property type="molecule type" value="Transcribed_RNA"/>
</dbReference>
<dbReference type="PANTHER" id="PTHR23291:SF112">
    <property type="entry name" value="GROWTH HORMONE-INDUCIBLE TRANSMEMBRANE PROTEIN"/>
    <property type="match status" value="1"/>
</dbReference>
<name>A0A8D9BUN6_9HEMI</name>
<dbReference type="EMBL" id="HBUF01678661">
    <property type="protein sequence ID" value="CAG6791937.1"/>
    <property type="molecule type" value="Transcribed_RNA"/>
</dbReference>
<evidence type="ECO:0000313" key="6">
    <source>
        <dbReference type="EMBL" id="CAG6791945.1"/>
    </source>
</evidence>
<dbReference type="EMBL" id="HBUF01678665">
    <property type="protein sequence ID" value="CAG6791945.1"/>
    <property type="molecule type" value="Transcribed_RNA"/>
</dbReference>
<dbReference type="AlphaFoldDB" id="A0A8D9BUN6"/>
<evidence type="ECO:0000256" key="3">
    <source>
        <dbReference type="ARBA" id="ARBA00022989"/>
    </source>
</evidence>
<feature type="transmembrane region" description="Helical" evidence="5">
    <location>
        <begin position="120"/>
        <end position="138"/>
    </location>
</feature>
<proteinExistence type="inferred from homology"/>
<feature type="transmembrane region" description="Helical" evidence="5">
    <location>
        <begin position="183"/>
        <end position="204"/>
    </location>
</feature>
<feature type="transmembrane region" description="Helical" evidence="5">
    <location>
        <begin position="150"/>
        <end position="171"/>
    </location>
</feature>
<feature type="transmembrane region" description="Helical" evidence="5">
    <location>
        <begin position="240"/>
        <end position="257"/>
    </location>
</feature>
<feature type="transmembrane region" description="Helical" evidence="5">
    <location>
        <begin position="263"/>
        <end position="285"/>
    </location>
</feature>
<dbReference type="PANTHER" id="PTHR23291">
    <property type="entry name" value="BAX INHIBITOR-RELATED"/>
    <property type="match status" value="1"/>
</dbReference>
<comment type="subcellular location">
    <subcellularLocation>
        <location evidence="1">Membrane</location>
        <topology evidence="1">Multi-pass membrane protein</topology>
    </subcellularLocation>
</comment>
<comment type="similarity">
    <text evidence="5">Belongs to the BI1 family.</text>
</comment>
<keyword evidence="3 5" id="KW-1133">Transmembrane helix</keyword>
<evidence type="ECO:0000256" key="5">
    <source>
        <dbReference type="RuleBase" id="RU004379"/>
    </source>
</evidence>
<evidence type="ECO:0000256" key="4">
    <source>
        <dbReference type="ARBA" id="ARBA00023136"/>
    </source>
</evidence>
<feature type="transmembrane region" description="Helical" evidence="5">
    <location>
        <begin position="210"/>
        <end position="228"/>
    </location>
</feature>
<keyword evidence="4 5" id="KW-0472">Membrane</keyword>
<dbReference type="EMBL" id="HBUF01031631">
    <property type="protein sequence ID" value="CAG6614957.1"/>
    <property type="molecule type" value="Transcribed_RNA"/>
</dbReference>
<evidence type="ECO:0000256" key="2">
    <source>
        <dbReference type="ARBA" id="ARBA00022692"/>
    </source>
</evidence>
<dbReference type="Pfam" id="PF01027">
    <property type="entry name" value="Bax1-I"/>
    <property type="match status" value="1"/>
</dbReference>
<dbReference type="EMBL" id="HBUF01339462">
    <property type="protein sequence ID" value="CAG6700517.1"/>
    <property type="molecule type" value="Transcribed_RNA"/>
</dbReference>
<accession>A0A8D9BUN6</accession>
<organism evidence="6">
    <name type="scientific">Cacopsylla melanoneura</name>
    <dbReference type="NCBI Taxonomy" id="428564"/>
    <lineage>
        <taxon>Eukaryota</taxon>
        <taxon>Metazoa</taxon>
        <taxon>Ecdysozoa</taxon>
        <taxon>Arthropoda</taxon>
        <taxon>Hexapoda</taxon>
        <taxon>Insecta</taxon>
        <taxon>Pterygota</taxon>
        <taxon>Neoptera</taxon>
        <taxon>Paraneoptera</taxon>
        <taxon>Hemiptera</taxon>
        <taxon>Sternorrhyncha</taxon>
        <taxon>Psylloidea</taxon>
        <taxon>Psyllidae</taxon>
        <taxon>Psyllinae</taxon>
        <taxon>Cacopsylla</taxon>
    </lineage>
</organism>
<reference evidence="6" key="1">
    <citation type="submission" date="2021-05" db="EMBL/GenBank/DDBJ databases">
        <authorList>
            <person name="Alioto T."/>
            <person name="Alioto T."/>
            <person name="Gomez Garrido J."/>
        </authorList>
    </citation>
    <scope>NUCLEOTIDE SEQUENCE</scope>
</reference>
<evidence type="ECO:0000256" key="1">
    <source>
        <dbReference type="ARBA" id="ARBA00004141"/>
    </source>
</evidence>
<dbReference type="GO" id="GO:0005743">
    <property type="term" value="C:mitochondrial inner membrane"/>
    <property type="evidence" value="ECO:0007669"/>
    <property type="project" value="TreeGrafter"/>
</dbReference>
<protein>
    <submittedName>
        <fullName evidence="6">Growth hormone-inducible transmembrane protein</fullName>
    </submittedName>
</protein>
<sequence>MMILKLCGRSYLTPMVKTGGSILSKPAVASPRVNLVRSFNDNARSKFRTAEQRRKTLTETVMKPAGESAFKIGQGAVAGGAALGLGALCYYGLGLSSERGAVDYASLWPQYVRDRIKATYAYFGGSIMISAASAYAVFTSPSILRLVSGNSMLAMFGTIALLMGSGMLVQSIEYKSGVGAKQLAWAVHSALVGAVIAPICFIGGPVLVRAAWYTAGIVGGLSTVAACAPSDKFLTMGGPLAIGLGVVFASSIGSAFLPATTALGAGLASISLYGGLLLFSGFLLYDTQKIIARAERTPQYQVYDPVNASLHIYMDTINIFIRLVTIFSGGNRRK</sequence>
<dbReference type="EMBL" id="HBUF01678663">
    <property type="protein sequence ID" value="CAG6791941.1"/>
    <property type="molecule type" value="Transcribed_RNA"/>
</dbReference>